<proteinExistence type="predicted"/>
<dbReference type="Proteomes" id="UP000247233">
    <property type="component" value="Unassembled WGS sequence"/>
</dbReference>
<dbReference type="GeneID" id="37063813"/>
<gene>
    <name evidence="1" type="ORF">BO70DRAFT_347139</name>
</gene>
<dbReference type="AlphaFoldDB" id="A0A317UQH0"/>
<dbReference type="EMBL" id="MSFL01000066">
    <property type="protein sequence ID" value="PWY64254.1"/>
    <property type="molecule type" value="Genomic_DNA"/>
</dbReference>
<protein>
    <submittedName>
        <fullName evidence="1">Uncharacterized protein</fullName>
    </submittedName>
</protein>
<dbReference type="RefSeq" id="XP_025394226.1">
    <property type="nucleotide sequence ID" value="XM_025541576.1"/>
</dbReference>
<sequence length="311" mass="34277">MTFIKARPRLTAILSVAAFGSVAIYFTRRHFDRSCPRIPITDLPQSSACRYLLERAGESPTQKPWGMETSTLLASWSGGDKTHWVPSFTAHQVEVPLSLLAGYGASSNQDNVAKHDAHHLMQNFVAAFLDARATGPEATFLDKSRPSLSFMPASMLFGDRAFPGAFMLGTWSSTTGASIQPLDLPSDAIKPVSEFFSNRDVIQGSEVDTAGAVMYWKFPDGLVKSVDQAASYGCPWRLMEGGFQEFIVERVSDEKARLTYVTIECSNIHPEGQATRDFKRLPWVLYEAHVLYAQSLLAKAISQLGKPTCVE</sequence>
<dbReference type="OrthoDB" id="4480078at2759"/>
<evidence type="ECO:0000313" key="2">
    <source>
        <dbReference type="Proteomes" id="UP000247233"/>
    </source>
</evidence>
<evidence type="ECO:0000313" key="1">
    <source>
        <dbReference type="EMBL" id="PWY64254.1"/>
    </source>
</evidence>
<accession>A0A317UQH0</accession>
<organism evidence="1 2">
    <name type="scientific">Aspergillus heteromorphus CBS 117.55</name>
    <dbReference type="NCBI Taxonomy" id="1448321"/>
    <lineage>
        <taxon>Eukaryota</taxon>
        <taxon>Fungi</taxon>
        <taxon>Dikarya</taxon>
        <taxon>Ascomycota</taxon>
        <taxon>Pezizomycotina</taxon>
        <taxon>Eurotiomycetes</taxon>
        <taxon>Eurotiomycetidae</taxon>
        <taxon>Eurotiales</taxon>
        <taxon>Aspergillaceae</taxon>
        <taxon>Aspergillus</taxon>
        <taxon>Aspergillus subgen. Circumdati</taxon>
    </lineage>
</organism>
<comment type="caution">
    <text evidence="1">The sequence shown here is derived from an EMBL/GenBank/DDBJ whole genome shotgun (WGS) entry which is preliminary data.</text>
</comment>
<keyword evidence="2" id="KW-1185">Reference proteome</keyword>
<reference evidence="1 2" key="1">
    <citation type="submission" date="2016-12" db="EMBL/GenBank/DDBJ databases">
        <title>The genomes of Aspergillus section Nigri reveals drivers in fungal speciation.</title>
        <authorList>
            <consortium name="DOE Joint Genome Institute"/>
            <person name="Vesth T.C."/>
            <person name="Nybo J."/>
            <person name="Theobald S."/>
            <person name="Brandl J."/>
            <person name="Frisvad J.C."/>
            <person name="Nielsen K.F."/>
            <person name="Lyhne E.K."/>
            <person name="Kogle M.E."/>
            <person name="Kuo A."/>
            <person name="Riley R."/>
            <person name="Clum A."/>
            <person name="Nolan M."/>
            <person name="Lipzen A."/>
            <person name="Salamov A."/>
            <person name="Henrissat B."/>
            <person name="Wiebenga A."/>
            <person name="De Vries R.P."/>
            <person name="Grigoriev I.V."/>
            <person name="Mortensen U.H."/>
            <person name="Andersen M.R."/>
            <person name="Baker S.E."/>
        </authorList>
    </citation>
    <scope>NUCLEOTIDE SEQUENCE [LARGE SCALE GENOMIC DNA]</scope>
    <source>
        <strain evidence="1 2">CBS 117.55</strain>
    </source>
</reference>
<name>A0A317UQH0_9EURO</name>
<dbReference type="VEuPathDB" id="FungiDB:BO70DRAFT_347139"/>
<dbReference type="STRING" id="1448321.A0A317UQH0"/>